<evidence type="ECO:0000256" key="1">
    <source>
        <dbReference type="SAM" id="MobiDB-lite"/>
    </source>
</evidence>
<evidence type="ECO:0000313" key="4">
    <source>
        <dbReference type="Proteomes" id="UP000603463"/>
    </source>
</evidence>
<feature type="compositionally biased region" description="Low complexity" evidence="1">
    <location>
        <begin position="82"/>
        <end position="96"/>
    </location>
</feature>
<gene>
    <name evidence="3" type="ORF">GS882_03185</name>
</gene>
<feature type="region of interest" description="Disordered" evidence="1">
    <location>
        <begin position="65"/>
        <end position="125"/>
    </location>
</feature>
<comment type="caution">
    <text evidence="3">The sequence shown here is derived from an EMBL/GenBank/DDBJ whole genome shotgun (WGS) entry which is preliminary data.</text>
</comment>
<evidence type="ECO:0008006" key="5">
    <source>
        <dbReference type="Google" id="ProtNLM"/>
    </source>
</evidence>
<protein>
    <recommendedName>
        <fullName evidence="5">Lipoprotein</fullName>
    </recommendedName>
</protein>
<dbReference type="PROSITE" id="PS51257">
    <property type="entry name" value="PROKAR_LIPOPROTEIN"/>
    <property type="match status" value="1"/>
</dbReference>
<dbReference type="EMBL" id="WVBC01000002">
    <property type="protein sequence ID" value="NKT77225.1"/>
    <property type="molecule type" value="Genomic_DNA"/>
</dbReference>
<reference evidence="3" key="1">
    <citation type="journal article" date="2020" name="Environ. Microbiol.">
        <title>The novel and transferable erm(51) gene confers Macrolides, Lincosamides, and Streptogramins B (MLSB) resistance to clonal Rhodococcus equi in the environment.</title>
        <authorList>
            <person name="Huber L."/>
            <person name="Giguere S."/>
            <person name="Slovis N.M."/>
            <person name="Alvarez-Narvaez S."/>
            <person name="Hart K.A."/>
            <person name="Greiter M."/>
            <person name="Morris E.R.A."/>
            <person name="Cohen N.D."/>
        </authorList>
    </citation>
    <scope>NUCLEOTIDE SEQUENCE</scope>
    <source>
        <strain evidence="3">Lh_116_1</strain>
    </source>
</reference>
<evidence type="ECO:0000256" key="2">
    <source>
        <dbReference type="SAM" id="SignalP"/>
    </source>
</evidence>
<keyword evidence="2" id="KW-0732">Signal</keyword>
<name>A0A9Q4ZIM2_RHOHA</name>
<dbReference type="AlphaFoldDB" id="A0A9Q4ZIM2"/>
<dbReference type="Proteomes" id="UP000603463">
    <property type="component" value="Unassembled WGS sequence"/>
</dbReference>
<feature type="signal peptide" evidence="2">
    <location>
        <begin position="1"/>
        <end position="22"/>
    </location>
</feature>
<accession>A0A9Q4ZIM2</accession>
<feature type="compositionally biased region" description="Low complexity" evidence="1">
    <location>
        <begin position="106"/>
        <end position="118"/>
    </location>
</feature>
<proteinExistence type="predicted"/>
<feature type="chain" id="PRO_5040149712" description="Lipoprotein" evidence="2">
    <location>
        <begin position="23"/>
        <end position="161"/>
    </location>
</feature>
<feature type="compositionally biased region" description="Gly residues" evidence="1">
    <location>
        <begin position="65"/>
        <end position="81"/>
    </location>
</feature>
<organism evidence="3 4">
    <name type="scientific">Rhodococcus hoagii</name>
    <name type="common">Corynebacterium equii</name>
    <dbReference type="NCBI Taxonomy" id="43767"/>
    <lineage>
        <taxon>Bacteria</taxon>
        <taxon>Bacillati</taxon>
        <taxon>Actinomycetota</taxon>
        <taxon>Actinomycetes</taxon>
        <taxon>Mycobacteriales</taxon>
        <taxon>Nocardiaceae</taxon>
        <taxon>Prescottella</taxon>
    </lineage>
</organism>
<sequence>MKRKTLAAAVLIGFAAVPILTACNSATPKEGTVISKEFDKGNCGTAVKPMAHEVELAAAPVAVGGARGGGASAGGARGGSAGSRSSSGGARSAPAPRVAPAPIVVPPGKGSSPTTTTKPKCKKDEWELDLQTRDGKKVEVKVPKATYDRVRIGDYYKEGQR</sequence>
<evidence type="ECO:0000313" key="3">
    <source>
        <dbReference type="EMBL" id="NKT77225.1"/>
    </source>
</evidence>